<dbReference type="Pfam" id="PF19701">
    <property type="entry name" value="DUF6199"/>
    <property type="match status" value="1"/>
</dbReference>
<protein>
    <recommendedName>
        <fullName evidence="2">DUF6199 domain-containing protein</fullName>
    </recommendedName>
</protein>
<dbReference type="RefSeq" id="WP_236329798.1">
    <property type="nucleotide sequence ID" value="NZ_CAKMMG010000001.1"/>
</dbReference>
<feature type="transmembrane region" description="Helical" evidence="1">
    <location>
        <begin position="6"/>
        <end position="22"/>
    </location>
</feature>
<name>A0ABN8FYZ3_9BACL</name>
<sequence>MIVLGIFSMIIGIGTIAFGIYVRKNPTFDWRMNEGWKVSGDSEPSQAYIDSRTFSGAVAIWIGAFFIAMGILQFI</sequence>
<feature type="transmembrane region" description="Helical" evidence="1">
    <location>
        <begin position="54"/>
        <end position="74"/>
    </location>
</feature>
<proteinExistence type="predicted"/>
<gene>
    <name evidence="3" type="ORF">PAECIP111892_00700</name>
</gene>
<evidence type="ECO:0000313" key="4">
    <source>
        <dbReference type="Proteomes" id="UP000838324"/>
    </source>
</evidence>
<comment type="caution">
    <text evidence="3">The sequence shown here is derived from an EMBL/GenBank/DDBJ whole genome shotgun (WGS) entry which is preliminary data.</text>
</comment>
<dbReference type="InterPro" id="IPR045679">
    <property type="entry name" value="DUF6199"/>
</dbReference>
<keyword evidence="1" id="KW-0472">Membrane</keyword>
<evidence type="ECO:0000259" key="2">
    <source>
        <dbReference type="Pfam" id="PF19701"/>
    </source>
</evidence>
<organism evidence="3 4">
    <name type="scientific">Paenibacillus auburnensis</name>
    <dbReference type="NCBI Taxonomy" id="2905649"/>
    <lineage>
        <taxon>Bacteria</taxon>
        <taxon>Bacillati</taxon>
        <taxon>Bacillota</taxon>
        <taxon>Bacilli</taxon>
        <taxon>Bacillales</taxon>
        <taxon>Paenibacillaceae</taxon>
        <taxon>Paenibacillus</taxon>
    </lineage>
</organism>
<accession>A0ABN8FYZ3</accession>
<reference evidence="3" key="1">
    <citation type="submission" date="2022-01" db="EMBL/GenBank/DDBJ databases">
        <authorList>
            <person name="Criscuolo A."/>
        </authorList>
    </citation>
    <scope>NUCLEOTIDE SEQUENCE</scope>
    <source>
        <strain evidence="3">CIP111892</strain>
    </source>
</reference>
<keyword evidence="1" id="KW-1133">Transmembrane helix</keyword>
<keyword evidence="4" id="KW-1185">Reference proteome</keyword>
<dbReference type="Proteomes" id="UP000838324">
    <property type="component" value="Unassembled WGS sequence"/>
</dbReference>
<evidence type="ECO:0000256" key="1">
    <source>
        <dbReference type="SAM" id="Phobius"/>
    </source>
</evidence>
<keyword evidence="1" id="KW-0812">Transmembrane</keyword>
<evidence type="ECO:0000313" key="3">
    <source>
        <dbReference type="EMBL" id="CAH1191660.1"/>
    </source>
</evidence>
<feature type="domain" description="DUF6199" evidence="2">
    <location>
        <begin position="11"/>
        <end position="69"/>
    </location>
</feature>
<dbReference type="EMBL" id="CAKMMG010000001">
    <property type="protein sequence ID" value="CAH1191660.1"/>
    <property type="molecule type" value="Genomic_DNA"/>
</dbReference>